<keyword evidence="4 5" id="KW-0472">Membrane</keyword>
<proteinExistence type="predicted"/>
<sequence>MSDRVSGILLCVLVGLAIVLGGSGFGVIGNLLLQLLALPVIFIAILRLARERLDNWTRAGLATVALIHLLPLLQLVPLSPALWTQMNGRDWIARGYVDLGIALPSIGISLSPEETLAWWLHLFPATGAFLLGLTVPLRERRWVAWVIVALTLVSTVLGIVQVATGYGYLYRITNIGSAVGFFANRNHLATLLVMAIPLTFLLLEKRRKPMTGTRLWTAIFSIFALILVMLVGILMAGSRAGFGLSLIAILLGAATGIRWSRDVARWVPAVAAIALVLAGVAVSTVALDPVTTTQAAVKTELQDKRIRAIPETVALGWKYFPWGSGLGAFDATFRTSTSDINLEDYYLNHAHNDYLETWLTAGVLGVGLIGIILIQYLGLLGRAWRARLADQQMLSRLGALSVGLALVHCAVDYPLRTIADATVFGVLAAFIYPAMAGAIRTIPRLPQSRVTVIE</sequence>
<accession>A0ABV7SWW7</accession>
<evidence type="ECO:0000256" key="3">
    <source>
        <dbReference type="ARBA" id="ARBA00022989"/>
    </source>
</evidence>
<dbReference type="PANTHER" id="PTHR37422:SF23">
    <property type="entry name" value="TEICHURONIC ACID BIOSYNTHESIS PROTEIN TUAE"/>
    <property type="match status" value="1"/>
</dbReference>
<dbReference type="EMBL" id="JBHRXP010000003">
    <property type="protein sequence ID" value="MFC3580137.1"/>
    <property type="molecule type" value="Genomic_DNA"/>
</dbReference>
<evidence type="ECO:0000256" key="1">
    <source>
        <dbReference type="ARBA" id="ARBA00004141"/>
    </source>
</evidence>
<comment type="subcellular location">
    <subcellularLocation>
        <location evidence="1">Membrane</location>
        <topology evidence="1">Multi-pass membrane protein</topology>
    </subcellularLocation>
</comment>
<dbReference type="InterPro" id="IPR051533">
    <property type="entry name" value="WaaL-like"/>
</dbReference>
<keyword evidence="3 5" id="KW-1133">Transmembrane helix</keyword>
<dbReference type="Proteomes" id="UP001595713">
    <property type="component" value="Unassembled WGS sequence"/>
</dbReference>
<feature type="domain" description="O-antigen ligase-related" evidence="6">
    <location>
        <begin position="225"/>
        <end position="368"/>
    </location>
</feature>
<feature type="transmembrane region" description="Helical" evidence="5">
    <location>
        <begin position="31"/>
        <end position="49"/>
    </location>
</feature>
<name>A0ABV7SWW7_9SPHN</name>
<evidence type="ECO:0000256" key="2">
    <source>
        <dbReference type="ARBA" id="ARBA00022692"/>
    </source>
</evidence>
<feature type="transmembrane region" description="Helical" evidence="5">
    <location>
        <begin position="61"/>
        <end position="83"/>
    </location>
</feature>
<dbReference type="PANTHER" id="PTHR37422">
    <property type="entry name" value="TEICHURONIC ACID BIOSYNTHESIS PROTEIN TUAE"/>
    <property type="match status" value="1"/>
</dbReference>
<keyword evidence="8" id="KW-1185">Reference proteome</keyword>
<feature type="transmembrane region" description="Helical" evidence="5">
    <location>
        <begin position="242"/>
        <end position="259"/>
    </location>
</feature>
<feature type="transmembrane region" description="Helical" evidence="5">
    <location>
        <begin position="358"/>
        <end position="381"/>
    </location>
</feature>
<evidence type="ECO:0000313" key="8">
    <source>
        <dbReference type="Proteomes" id="UP001595713"/>
    </source>
</evidence>
<dbReference type="Pfam" id="PF04932">
    <property type="entry name" value="Wzy_C"/>
    <property type="match status" value="1"/>
</dbReference>
<feature type="transmembrane region" description="Helical" evidence="5">
    <location>
        <begin position="142"/>
        <end position="166"/>
    </location>
</feature>
<feature type="transmembrane region" description="Helical" evidence="5">
    <location>
        <begin position="215"/>
        <end position="236"/>
    </location>
</feature>
<feature type="transmembrane region" description="Helical" evidence="5">
    <location>
        <begin position="393"/>
        <end position="415"/>
    </location>
</feature>
<organism evidence="7 8">
    <name type="scientific">Sphingomonas hylomeconis</name>
    <dbReference type="NCBI Taxonomy" id="1395958"/>
    <lineage>
        <taxon>Bacteria</taxon>
        <taxon>Pseudomonadati</taxon>
        <taxon>Pseudomonadota</taxon>
        <taxon>Alphaproteobacteria</taxon>
        <taxon>Sphingomonadales</taxon>
        <taxon>Sphingomonadaceae</taxon>
        <taxon>Sphingomonas</taxon>
    </lineage>
</organism>
<feature type="transmembrane region" description="Helical" evidence="5">
    <location>
        <begin position="421"/>
        <end position="439"/>
    </location>
</feature>
<evidence type="ECO:0000259" key="6">
    <source>
        <dbReference type="Pfam" id="PF04932"/>
    </source>
</evidence>
<dbReference type="RefSeq" id="WP_261295360.1">
    <property type="nucleotide sequence ID" value="NZ_JANQBK010000015.1"/>
</dbReference>
<keyword evidence="7" id="KW-0436">Ligase</keyword>
<evidence type="ECO:0000256" key="5">
    <source>
        <dbReference type="SAM" id="Phobius"/>
    </source>
</evidence>
<protein>
    <submittedName>
        <fullName evidence="7">O-antigen ligase family protein</fullName>
    </submittedName>
</protein>
<dbReference type="InterPro" id="IPR007016">
    <property type="entry name" value="O-antigen_ligase-rel_domated"/>
</dbReference>
<gene>
    <name evidence="7" type="ORF">ACFONA_08150</name>
</gene>
<evidence type="ECO:0000313" key="7">
    <source>
        <dbReference type="EMBL" id="MFC3580137.1"/>
    </source>
</evidence>
<keyword evidence="2 5" id="KW-0812">Transmembrane</keyword>
<dbReference type="GO" id="GO:0016874">
    <property type="term" value="F:ligase activity"/>
    <property type="evidence" value="ECO:0007669"/>
    <property type="project" value="UniProtKB-KW"/>
</dbReference>
<feature type="transmembrane region" description="Helical" evidence="5">
    <location>
        <begin position="266"/>
        <end position="287"/>
    </location>
</feature>
<comment type="caution">
    <text evidence="7">The sequence shown here is derived from an EMBL/GenBank/DDBJ whole genome shotgun (WGS) entry which is preliminary data.</text>
</comment>
<evidence type="ECO:0000256" key="4">
    <source>
        <dbReference type="ARBA" id="ARBA00023136"/>
    </source>
</evidence>
<feature type="transmembrane region" description="Helical" evidence="5">
    <location>
        <begin position="186"/>
        <end position="203"/>
    </location>
</feature>
<feature type="transmembrane region" description="Helical" evidence="5">
    <location>
        <begin position="116"/>
        <end position="135"/>
    </location>
</feature>
<reference evidence="8" key="1">
    <citation type="journal article" date="2019" name="Int. J. Syst. Evol. Microbiol.">
        <title>The Global Catalogue of Microorganisms (GCM) 10K type strain sequencing project: providing services to taxonomists for standard genome sequencing and annotation.</title>
        <authorList>
            <consortium name="The Broad Institute Genomics Platform"/>
            <consortium name="The Broad Institute Genome Sequencing Center for Infectious Disease"/>
            <person name="Wu L."/>
            <person name="Ma J."/>
        </authorList>
    </citation>
    <scope>NUCLEOTIDE SEQUENCE [LARGE SCALE GENOMIC DNA]</scope>
    <source>
        <strain evidence="8">KCTC 42739</strain>
    </source>
</reference>